<feature type="compositionally biased region" description="Low complexity" evidence="1">
    <location>
        <begin position="12"/>
        <end position="26"/>
    </location>
</feature>
<evidence type="ECO:0000313" key="2">
    <source>
        <dbReference type="EMBL" id="ATG47032.1"/>
    </source>
</evidence>
<dbReference type="EMBL" id="CP022196">
    <property type="protein sequence ID" value="ATG47032.1"/>
    <property type="molecule type" value="Genomic_DNA"/>
</dbReference>
<protein>
    <submittedName>
        <fullName evidence="2">Uncharacterized protein</fullName>
    </submittedName>
</protein>
<gene>
    <name evidence="2" type="ORF">CEW89_05265</name>
</gene>
<dbReference type="Proteomes" id="UP000217935">
    <property type="component" value="Chromosome"/>
</dbReference>
<feature type="compositionally biased region" description="Polar residues" evidence="1">
    <location>
        <begin position="39"/>
        <end position="66"/>
    </location>
</feature>
<dbReference type="AlphaFoldDB" id="A0A291GAF8"/>
<dbReference type="OrthoDB" id="7868615at2"/>
<dbReference type="STRING" id="1758178.GCA_001550095_00526"/>
<sequence length="204" mass="21938">MQISSAYHFPAPQGTTQGSPQGSQSQNRTAVPDAEARGSSVSDGPASQDSPQNPAKSTTDTGKSTAVQSARDIFARYDLTAISANEIDRLTADLKAARFDDLGFVMGLERQGASYRADMEHSGSVYGIGGAEAFDPDAPMDLIAQTRSDLALARRYGQDTERLSTHLFKLEEAQMTRPVATATVSPPQLAETLVLFQAQRLWIE</sequence>
<name>A0A291GAF8_9RHOB</name>
<reference evidence="2 3" key="1">
    <citation type="submission" date="2017-06" db="EMBL/GenBank/DDBJ databases">
        <title>Celeribacter sp. TSPH2 complete genome sequence.</title>
        <authorList>
            <person name="Woo J.-H."/>
            <person name="Kim H.-S."/>
        </authorList>
    </citation>
    <scope>NUCLEOTIDE SEQUENCE [LARGE SCALE GENOMIC DNA]</scope>
    <source>
        <strain evidence="2 3">TSPH2</strain>
    </source>
</reference>
<evidence type="ECO:0000256" key="1">
    <source>
        <dbReference type="SAM" id="MobiDB-lite"/>
    </source>
</evidence>
<feature type="region of interest" description="Disordered" evidence="1">
    <location>
        <begin position="1"/>
        <end position="66"/>
    </location>
</feature>
<dbReference type="KEGG" id="ceh:CEW89_05265"/>
<evidence type="ECO:0000313" key="3">
    <source>
        <dbReference type="Proteomes" id="UP000217935"/>
    </source>
</evidence>
<keyword evidence="3" id="KW-1185">Reference proteome</keyword>
<proteinExistence type="predicted"/>
<dbReference type="RefSeq" id="WP_096805168.1">
    <property type="nucleotide sequence ID" value="NZ_CP022196.1"/>
</dbReference>
<organism evidence="2 3">
    <name type="scientific">Celeribacter ethanolicus</name>
    <dbReference type="NCBI Taxonomy" id="1758178"/>
    <lineage>
        <taxon>Bacteria</taxon>
        <taxon>Pseudomonadati</taxon>
        <taxon>Pseudomonadota</taxon>
        <taxon>Alphaproteobacteria</taxon>
        <taxon>Rhodobacterales</taxon>
        <taxon>Roseobacteraceae</taxon>
        <taxon>Celeribacter</taxon>
    </lineage>
</organism>
<accession>A0A291GAF8</accession>